<dbReference type="Gene3D" id="2.60.40.2700">
    <property type="match status" value="1"/>
</dbReference>
<dbReference type="EMBL" id="JAAGXA010000006">
    <property type="protein sequence ID" value="NEN78740.1"/>
    <property type="molecule type" value="Genomic_DNA"/>
</dbReference>
<keyword evidence="1" id="KW-0732">Signal</keyword>
<dbReference type="SUPFAM" id="SSF55486">
    <property type="entry name" value="Metalloproteases ('zincins'), catalytic domain"/>
    <property type="match status" value="1"/>
</dbReference>
<sequence>MGVGRAGGRARFAAGLVALAAALALASPAPSGAAASASPASSAVAPPMVATGPDYMKGSASYGGTLTAMVAARQPQFTGGTLQWYRGGTAIPGATGRTYKPTAADVGQKIRFVAMLTRSGFETQRAVSQPTPPIAHASPLKRTVRYDVRVDATGTIPAAEVETFVTQAQQTYDDARGWRAGGTAFTRTSRSQSQFTLVLATSDRMTSYSSVCSAQWSCRVGRNVIINWTRWKTASPAWNAAGGSLRDYRHMVVNHETGHWLGRGHVGCSRQGALAPVMMQQSKGLGGCRFNPWPLPSER</sequence>
<reference evidence="3 4" key="1">
    <citation type="journal article" date="2014" name="Int. J. Syst. Evol. Microbiol.">
        <title>Nocardioides zeae sp. nov., isolated from the stem of Zea mays.</title>
        <authorList>
            <person name="Glaeser S.P."/>
            <person name="McInroy J.A."/>
            <person name="Busse H.J."/>
            <person name="Kampfer P."/>
        </authorList>
    </citation>
    <scope>NUCLEOTIDE SEQUENCE [LARGE SCALE GENOMIC DNA]</scope>
    <source>
        <strain evidence="3 4">JCM 30728</strain>
    </source>
</reference>
<dbReference type="InterPro" id="IPR022603">
    <property type="entry name" value="DUF3152"/>
</dbReference>
<evidence type="ECO:0000313" key="4">
    <source>
        <dbReference type="Proteomes" id="UP000468687"/>
    </source>
</evidence>
<dbReference type="Proteomes" id="UP000468687">
    <property type="component" value="Unassembled WGS sequence"/>
</dbReference>
<feature type="chain" id="PRO_5027017628" evidence="1">
    <location>
        <begin position="34"/>
        <end position="299"/>
    </location>
</feature>
<gene>
    <name evidence="3" type="ORF">G3T38_10660</name>
</gene>
<evidence type="ECO:0000256" key="1">
    <source>
        <dbReference type="SAM" id="SignalP"/>
    </source>
</evidence>
<proteinExistence type="predicted"/>
<evidence type="ECO:0000313" key="3">
    <source>
        <dbReference type="EMBL" id="NEN78740.1"/>
    </source>
</evidence>
<dbReference type="RefSeq" id="WP_163772274.1">
    <property type="nucleotide sequence ID" value="NZ_JAAGXA010000006.1"/>
</dbReference>
<name>A0A6P0HKE0_9ACTN</name>
<keyword evidence="4" id="KW-1185">Reference proteome</keyword>
<comment type="caution">
    <text evidence="3">The sequence shown here is derived from an EMBL/GenBank/DDBJ whole genome shotgun (WGS) entry which is preliminary data.</text>
</comment>
<protein>
    <submittedName>
        <fullName evidence="3">DUF3152 domain-containing protein</fullName>
    </submittedName>
</protein>
<feature type="signal peptide" evidence="1">
    <location>
        <begin position="1"/>
        <end position="33"/>
    </location>
</feature>
<dbReference type="AlphaFoldDB" id="A0A6P0HKE0"/>
<evidence type="ECO:0000259" key="2">
    <source>
        <dbReference type="Pfam" id="PF11350"/>
    </source>
</evidence>
<organism evidence="3 4">
    <name type="scientific">Nocardioides zeae</name>
    <dbReference type="NCBI Taxonomy" id="1457234"/>
    <lineage>
        <taxon>Bacteria</taxon>
        <taxon>Bacillati</taxon>
        <taxon>Actinomycetota</taxon>
        <taxon>Actinomycetes</taxon>
        <taxon>Propionibacteriales</taxon>
        <taxon>Nocardioidaceae</taxon>
        <taxon>Nocardioides</taxon>
    </lineage>
</organism>
<accession>A0A6P0HKE0</accession>
<feature type="domain" description="DUF3152" evidence="2">
    <location>
        <begin position="116"/>
        <end position="284"/>
    </location>
</feature>
<dbReference type="Pfam" id="PF11350">
    <property type="entry name" value="DUF3152"/>
    <property type="match status" value="1"/>
</dbReference>